<evidence type="ECO:0000313" key="15">
    <source>
        <dbReference type="Proteomes" id="UP000019194"/>
    </source>
</evidence>
<evidence type="ECO:0000256" key="6">
    <source>
        <dbReference type="ARBA" id="ARBA00022679"/>
    </source>
</evidence>
<comment type="pathway">
    <text evidence="2 12">Amine and polyamine metabolism; carnitine metabolism.</text>
</comment>
<dbReference type="Gene3D" id="3.40.50.10540">
    <property type="entry name" value="Crotonobetainyl-coa:carnitine coa-transferase, domain 1"/>
    <property type="match status" value="1"/>
</dbReference>
<evidence type="ECO:0000256" key="7">
    <source>
        <dbReference type="ARBA" id="ARBA00024901"/>
    </source>
</evidence>
<dbReference type="InterPro" id="IPR050509">
    <property type="entry name" value="CoA-transferase_III"/>
</dbReference>
<feature type="binding site" evidence="12">
    <location>
        <position position="133"/>
    </location>
    <ligand>
        <name>CoA</name>
        <dbReference type="ChEBI" id="CHEBI:57287"/>
    </ligand>
</feature>
<feature type="region of interest" description="Disordered" evidence="13">
    <location>
        <begin position="1"/>
        <end position="28"/>
    </location>
</feature>
<comment type="catalytic activity">
    <reaction evidence="8 12">
        <text>4-(trimethylamino)butanoyl-CoA + (R)-carnitine = (R)-carnitinyl-CoA + 4-(trimethylamino)butanoate</text>
        <dbReference type="Rhea" id="RHEA:28418"/>
        <dbReference type="ChEBI" id="CHEBI:16244"/>
        <dbReference type="ChEBI" id="CHEBI:16347"/>
        <dbReference type="ChEBI" id="CHEBI:60932"/>
        <dbReference type="ChEBI" id="CHEBI:61513"/>
        <dbReference type="EC" id="2.8.3.21"/>
    </reaction>
</comment>
<keyword evidence="5 12" id="KW-0963">Cytoplasm</keyword>
<dbReference type="GO" id="GO:0008410">
    <property type="term" value="F:CoA-transferase activity"/>
    <property type="evidence" value="ECO:0007669"/>
    <property type="project" value="UniProtKB-UniRule"/>
</dbReference>
<evidence type="ECO:0000256" key="4">
    <source>
        <dbReference type="ARBA" id="ARBA00012471"/>
    </source>
</evidence>
<sequence length="441" mass="48806">MIRSFRRPDKAFTPPSGNMPGGAALTGPTKNARRKMMNHLPMPAFGPLSGVRVVFSGIEIAGPFAGQMFAEWGAEVIWIENVAWADTIRVQPNYPQLSRRNLHALSLNIFKDEGREAFLKLMETTDIFIEASKGPAFARRGITDEVLWEHNPKLVIAHLSGFGQFGTEEYTNLPAYNTIAQAFSGYLIQNGDVDQPMPAFPYTADYFSGMTATTAALAALHKVRETGKGESIDIAMYEVMLRMGQYFMMDYFNGGEICPRMTKGKDPYYAGCGLYKCADGYIVMELVGITQINECFKDIGLAHILGTPEVPEGTQLIHRVECPYGPLVEEKLDAWLATHTIAEVQARFAELNIACAKVLTIPELEGNPQYVARESITQWQTMDGRTCKGPNIMPKFKNNPGKIWRGMPSHGMDTAAILKNIGYSEADINELVGKGLARVEE</sequence>
<evidence type="ECO:0000256" key="8">
    <source>
        <dbReference type="ARBA" id="ARBA00048719"/>
    </source>
</evidence>
<dbReference type="SUPFAM" id="SSF89796">
    <property type="entry name" value="CoA-transferase family III (CaiB/BaiF)"/>
    <property type="match status" value="1"/>
</dbReference>
<reference evidence="14 15" key="1">
    <citation type="submission" date="2013-10" db="EMBL/GenBank/DDBJ databases">
        <title>Antibiotic resistance diversity of beta-lactamase producers in the General Hospital Vienna.</title>
        <authorList>
            <person name="Barisic I."/>
            <person name="Mitteregger D."/>
            <person name="Hirschl A.M."/>
            <person name="Noehammer C."/>
            <person name="Wiesinger-Mayr H."/>
        </authorList>
    </citation>
    <scope>NUCLEOTIDE SEQUENCE [LARGE SCALE GENOMIC DNA]</scope>
    <source>
        <strain evidence="14 15">ISC11</strain>
    </source>
</reference>
<evidence type="ECO:0000256" key="2">
    <source>
        <dbReference type="ARBA" id="ARBA00004855"/>
    </source>
</evidence>
<dbReference type="FunFam" id="3.30.1540.10:FF:000001">
    <property type="entry name" value="L-carnitine CoA-transferase"/>
    <property type="match status" value="1"/>
</dbReference>
<dbReference type="AlphaFoldDB" id="A0A7G2IH16"/>
<proteinExistence type="inferred from homology"/>
<evidence type="ECO:0000256" key="1">
    <source>
        <dbReference type="ARBA" id="ARBA00004496"/>
    </source>
</evidence>
<dbReference type="Gene3D" id="3.30.1540.10">
    <property type="entry name" value="formyl-coa transferase, domain 3"/>
    <property type="match status" value="1"/>
</dbReference>
<name>A0A7G2IH16_CITFR</name>
<dbReference type="NCBIfam" id="NF002914">
    <property type="entry name" value="PRK03525.1"/>
    <property type="match status" value="1"/>
</dbReference>
<feature type="compositionally biased region" description="Basic and acidic residues" evidence="13">
    <location>
        <begin position="1"/>
        <end position="10"/>
    </location>
</feature>
<evidence type="ECO:0000256" key="11">
    <source>
        <dbReference type="ARBA" id="ARBA00076011"/>
    </source>
</evidence>
<comment type="function">
    <text evidence="7 12">Catalyzes the reversible transfer of the CoA moiety from gamma-butyrobetainyl-CoA to L-carnitine to generate L-carnitinyl-CoA and gamma-butyrobetaine. Is also able to catalyze the reversible transfer of the CoA moiety from gamma-butyrobetainyl-CoA or L-carnitinyl-CoA to crotonobetaine to generate crotonobetainyl-CoA.</text>
</comment>
<evidence type="ECO:0000256" key="9">
    <source>
        <dbReference type="ARBA" id="ARBA00049124"/>
    </source>
</evidence>
<evidence type="ECO:0000256" key="3">
    <source>
        <dbReference type="ARBA" id="ARBA00011738"/>
    </source>
</evidence>
<feature type="binding site" evidence="12">
    <location>
        <position position="140"/>
    </location>
    <ligand>
        <name>CoA</name>
        <dbReference type="ChEBI" id="CHEBI:57287"/>
    </ligand>
</feature>
<dbReference type="InterPro" id="IPR023606">
    <property type="entry name" value="CoA-Trfase_III_dom_1_sf"/>
</dbReference>
<dbReference type="InterPro" id="IPR003673">
    <property type="entry name" value="CoA-Trfase_fam_III"/>
</dbReference>
<dbReference type="Proteomes" id="UP000019194">
    <property type="component" value="Unassembled WGS sequence"/>
</dbReference>
<evidence type="ECO:0000256" key="12">
    <source>
        <dbReference type="HAMAP-Rule" id="MF_01050"/>
    </source>
</evidence>
<dbReference type="InterPro" id="IPR023452">
    <property type="entry name" value="CoA-Trfase_CaiB"/>
</dbReference>
<keyword evidence="6 12" id="KW-0808">Transferase</keyword>
<comment type="subunit">
    <text evidence="3 12">Homodimer.</text>
</comment>
<feature type="active site" description="Nucleophile" evidence="12">
    <location>
        <position position="205"/>
    </location>
</feature>
<evidence type="ECO:0000256" key="13">
    <source>
        <dbReference type="SAM" id="MobiDB-lite"/>
    </source>
</evidence>
<dbReference type="GO" id="GO:0005737">
    <property type="term" value="C:cytoplasm"/>
    <property type="evidence" value="ECO:0007669"/>
    <property type="project" value="UniProtKB-SubCell"/>
</dbReference>
<dbReference type="HAMAP" id="MF_01050">
    <property type="entry name" value="CaiB"/>
    <property type="match status" value="1"/>
</dbReference>
<comment type="catalytic activity">
    <reaction evidence="9 12">
        <text>crotonobetainyl-CoA + (R)-carnitine = crotonobetaine + (R)-carnitinyl-CoA</text>
        <dbReference type="Rhea" id="RHEA:28526"/>
        <dbReference type="ChEBI" id="CHEBI:16347"/>
        <dbReference type="ChEBI" id="CHEBI:17237"/>
        <dbReference type="ChEBI" id="CHEBI:60932"/>
        <dbReference type="ChEBI" id="CHEBI:60933"/>
        <dbReference type="EC" id="2.8.3.21"/>
    </reaction>
</comment>
<comment type="similarity">
    <text evidence="12">Belongs to the CoA-transferase III family. CaiB subfamily.</text>
</comment>
<dbReference type="PANTHER" id="PTHR48228">
    <property type="entry name" value="SUCCINYL-COA--D-CITRAMALATE COA-TRANSFERASE"/>
    <property type="match status" value="1"/>
</dbReference>
<dbReference type="EMBL" id="CBWP010000010">
    <property type="protein sequence ID" value="CDL36275.1"/>
    <property type="molecule type" value="Genomic_DNA"/>
</dbReference>
<evidence type="ECO:0000256" key="10">
    <source>
        <dbReference type="ARBA" id="ARBA00071243"/>
    </source>
</evidence>
<accession>A0A7G2IH16</accession>
<protein>
    <recommendedName>
        <fullName evidence="10 12">L-carnitine CoA-transferase</fullName>
        <ecNumber evidence="4 12">2.8.3.21</ecNumber>
    </recommendedName>
    <alternativeName>
        <fullName evidence="11 12">Crotonobetainyl-CoA:carnitine CoA-transferase</fullName>
    </alternativeName>
</protein>
<dbReference type="GO" id="GO:0009437">
    <property type="term" value="P:carnitine metabolic process"/>
    <property type="evidence" value="ECO:0007669"/>
    <property type="project" value="UniProtKB-UniRule"/>
</dbReference>
<dbReference type="InterPro" id="IPR044855">
    <property type="entry name" value="CoA-Trfase_III_dom3_sf"/>
</dbReference>
<dbReference type="PANTHER" id="PTHR48228:SF6">
    <property type="entry name" value="L-CARNITINE COA-TRANSFERASE"/>
    <property type="match status" value="1"/>
</dbReference>
<dbReference type="EC" id="2.8.3.21" evidence="4 12"/>
<dbReference type="UniPathway" id="UPA00117"/>
<dbReference type="Pfam" id="PF02515">
    <property type="entry name" value="CoA_transf_3"/>
    <property type="match status" value="1"/>
</dbReference>
<organism evidence="14 15">
    <name type="scientific">Citrobacter freundii</name>
    <dbReference type="NCBI Taxonomy" id="546"/>
    <lineage>
        <taxon>Bacteria</taxon>
        <taxon>Pseudomonadati</taxon>
        <taxon>Pseudomonadota</taxon>
        <taxon>Gammaproteobacteria</taxon>
        <taxon>Enterobacterales</taxon>
        <taxon>Enterobacteriaceae</taxon>
        <taxon>Citrobacter</taxon>
        <taxon>Citrobacter freundii complex</taxon>
    </lineage>
</organism>
<comment type="caution">
    <text evidence="14">The sequence shown here is derived from an EMBL/GenBank/DDBJ whole genome shotgun (WGS) entry which is preliminary data.</text>
</comment>
<evidence type="ECO:0000256" key="5">
    <source>
        <dbReference type="ARBA" id="ARBA00022490"/>
    </source>
</evidence>
<gene>
    <name evidence="12" type="primary">caiB</name>
</gene>
<evidence type="ECO:0000313" key="14">
    <source>
        <dbReference type="EMBL" id="CDL36275.1"/>
    </source>
</evidence>
<comment type="subcellular location">
    <subcellularLocation>
        <location evidence="1 12">Cytoplasm</location>
    </subcellularLocation>
</comment>